<sequence length="56" mass="6211">MLGSKPVNTPSDPSLKLHHDSSSAYADVSAYRRLVSGQCFFIGKSLISWRTKKQLT</sequence>
<dbReference type="Proteomes" id="UP000265520">
    <property type="component" value="Unassembled WGS sequence"/>
</dbReference>
<keyword evidence="1" id="KW-0548">Nucleotidyltransferase</keyword>
<comment type="caution">
    <text evidence="1">The sequence shown here is derived from an EMBL/GenBank/DDBJ whole genome shotgun (WGS) entry which is preliminary data.</text>
</comment>
<name>A0A392VNE6_9FABA</name>
<dbReference type="EMBL" id="LXQA011230708">
    <property type="protein sequence ID" value="MCI89928.1"/>
    <property type="molecule type" value="Genomic_DNA"/>
</dbReference>
<organism evidence="1 2">
    <name type="scientific">Trifolium medium</name>
    <dbReference type="NCBI Taxonomy" id="97028"/>
    <lineage>
        <taxon>Eukaryota</taxon>
        <taxon>Viridiplantae</taxon>
        <taxon>Streptophyta</taxon>
        <taxon>Embryophyta</taxon>
        <taxon>Tracheophyta</taxon>
        <taxon>Spermatophyta</taxon>
        <taxon>Magnoliopsida</taxon>
        <taxon>eudicotyledons</taxon>
        <taxon>Gunneridae</taxon>
        <taxon>Pentapetalae</taxon>
        <taxon>rosids</taxon>
        <taxon>fabids</taxon>
        <taxon>Fabales</taxon>
        <taxon>Fabaceae</taxon>
        <taxon>Papilionoideae</taxon>
        <taxon>50 kb inversion clade</taxon>
        <taxon>NPAAA clade</taxon>
        <taxon>Hologalegina</taxon>
        <taxon>IRL clade</taxon>
        <taxon>Trifolieae</taxon>
        <taxon>Trifolium</taxon>
    </lineage>
</organism>
<dbReference type="GO" id="GO:0003964">
    <property type="term" value="F:RNA-directed DNA polymerase activity"/>
    <property type="evidence" value="ECO:0007669"/>
    <property type="project" value="UniProtKB-KW"/>
</dbReference>
<evidence type="ECO:0000313" key="1">
    <source>
        <dbReference type="EMBL" id="MCI89928.1"/>
    </source>
</evidence>
<keyword evidence="1" id="KW-0808">Transferase</keyword>
<reference evidence="1 2" key="1">
    <citation type="journal article" date="2018" name="Front. Plant Sci.">
        <title>Red Clover (Trifolium pratense) and Zigzag Clover (T. medium) - A Picture of Genomic Similarities and Differences.</title>
        <authorList>
            <person name="Dluhosova J."/>
            <person name="Istvanek J."/>
            <person name="Nedelnik J."/>
            <person name="Repkova J."/>
        </authorList>
    </citation>
    <scope>NUCLEOTIDE SEQUENCE [LARGE SCALE GENOMIC DNA]</scope>
    <source>
        <strain evidence="2">cv. 10/8</strain>
        <tissue evidence="1">Leaf</tissue>
    </source>
</reference>
<protein>
    <submittedName>
        <fullName evidence="1">Putative reverse transcriptase (RNA-dependent DNA polymerase)</fullName>
    </submittedName>
</protein>
<evidence type="ECO:0000313" key="2">
    <source>
        <dbReference type="Proteomes" id="UP000265520"/>
    </source>
</evidence>
<dbReference type="AlphaFoldDB" id="A0A392VNE6"/>
<feature type="non-terminal residue" evidence="1">
    <location>
        <position position="56"/>
    </location>
</feature>
<keyword evidence="2" id="KW-1185">Reference proteome</keyword>
<accession>A0A392VNE6</accession>
<keyword evidence="1" id="KW-0695">RNA-directed DNA polymerase</keyword>
<proteinExistence type="predicted"/>